<protein>
    <submittedName>
        <fullName evidence="1">Uncharacterized protein</fullName>
    </submittedName>
</protein>
<proteinExistence type="predicted"/>
<gene>
    <name evidence="1" type="ORF">SAMN05660748_3627</name>
</gene>
<evidence type="ECO:0000313" key="2">
    <source>
        <dbReference type="Proteomes" id="UP000219435"/>
    </source>
</evidence>
<sequence>MAYAASGELAYGGRKHIDLEAYVEDQSAYDRSMMPGARWATDELCDAGRPCIQAVESDTLTMYRFEDREDAVAASREFAGEAYLSGWIVVRFEPEGLTAAERRAFASSLDCINVGVAEGGLEC</sequence>
<evidence type="ECO:0000313" key="1">
    <source>
        <dbReference type="EMBL" id="SOC50868.1"/>
    </source>
</evidence>
<name>A0A285VBB5_9ACTN</name>
<dbReference type="EMBL" id="OBQI01000005">
    <property type="protein sequence ID" value="SOC50868.1"/>
    <property type="molecule type" value="Genomic_DNA"/>
</dbReference>
<dbReference type="AlphaFoldDB" id="A0A285VBB5"/>
<reference evidence="2" key="1">
    <citation type="submission" date="2017-08" db="EMBL/GenBank/DDBJ databases">
        <authorList>
            <person name="Varghese N."/>
            <person name="Submissions S."/>
        </authorList>
    </citation>
    <scope>NUCLEOTIDE SEQUENCE [LARGE SCALE GENOMIC DNA]</scope>
    <source>
        <strain evidence="2">DSM 4725</strain>
    </source>
</reference>
<organism evidence="1 2">
    <name type="scientific">Blastococcus aggregatus</name>
    <dbReference type="NCBI Taxonomy" id="38502"/>
    <lineage>
        <taxon>Bacteria</taxon>
        <taxon>Bacillati</taxon>
        <taxon>Actinomycetota</taxon>
        <taxon>Actinomycetes</taxon>
        <taxon>Geodermatophilales</taxon>
        <taxon>Geodermatophilaceae</taxon>
        <taxon>Blastococcus</taxon>
    </lineage>
</organism>
<dbReference type="Proteomes" id="UP000219435">
    <property type="component" value="Unassembled WGS sequence"/>
</dbReference>
<dbReference type="RefSeq" id="WP_141437162.1">
    <property type="nucleotide sequence ID" value="NZ_OBQI01000005.1"/>
</dbReference>
<dbReference type="OrthoDB" id="5190822at2"/>
<accession>A0A285VBB5</accession>
<keyword evidence="2" id="KW-1185">Reference proteome</keyword>